<dbReference type="InterPro" id="IPR001005">
    <property type="entry name" value="SANT/Myb"/>
</dbReference>
<gene>
    <name evidence="12" type="ORF">LSAT_V11C400194370</name>
</gene>
<keyword evidence="6" id="KW-0238">DNA-binding</keyword>
<keyword evidence="7" id="KW-0804">Transcription</keyword>
<evidence type="ECO:0000256" key="5">
    <source>
        <dbReference type="ARBA" id="ARBA00023054"/>
    </source>
</evidence>
<dbReference type="Pfam" id="PF00249">
    <property type="entry name" value="Myb_DNA-binding"/>
    <property type="match status" value="1"/>
</dbReference>
<dbReference type="Gene3D" id="1.10.246.220">
    <property type="match status" value="1"/>
</dbReference>
<dbReference type="FunFam" id="1.10.10.60:FF:000168">
    <property type="entry name" value="Telomere repeat-binding factor 1"/>
    <property type="match status" value="1"/>
</dbReference>
<keyword evidence="5" id="KW-0175">Coiled coil</keyword>
<evidence type="ECO:0000256" key="8">
    <source>
        <dbReference type="ARBA" id="ARBA00023242"/>
    </source>
</evidence>
<organism evidence="12 13">
    <name type="scientific">Lactuca sativa</name>
    <name type="common">Garden lettuce</name>
    <dbReference type="NCBI Taxonomy" id="4236"/>
    <lineage>
        <taxon>Eukaryota</taxon>
        <taxon>Viridiplantae</taxon>
        <taxon>Streptophyta</taxon>
        <taxon>Embryophyta</taxon>
        <taxon>Tracheophyta</taxon>
        <taxon>Spermatophyta</taxon>
        <taxon>Magnoliopsida</taxon>
        <taxon>eudicotyledons</taxon>
        <taxon>Gunneridae</taxon>
        <taxon>Pentapetalae</taxon>
        <taxon>asterids</taxon>
        <taxon>campanulids</taxon>
        <taxon>Asterales</taxon>
        <taxon>Asteraceae</taxon>
        <taxon>Cichorioideae</taxon>
        <taxon>Cichorieae</taxon>
        <taxon>Lactucinae</taxon>
        <taxon>Lactuca</taxon>
    </lineage>
</organism>
<evidence type="ECO:0000256" key="1">
    <source>
        <dbReference type="ARBA" id="ARBA00004286"/>
    </source>
</evidence>
<dbReference type="PROSITE" id="PS50090">
    <property type="entry name" value="MYB_LIKE"/>
    <property type="match status" value="1"/>
</dbReference>
<evidence type="ECO:0000256" key="7">
    <source>
        <dbReference type="ARBA" id="ARBA00023163"/>
    </source>
</evidence>
<dbReference type="AlphaFoldDB" id="A0A9R1VWE4"/>
<protein>
    <recommendedName>
        <fullName evidence="9">MYB transcription factor</fullName>
    </recommendedName>
</protein>
<evidence type="ECO:0000256" key="9">
    <source>
        <dbReference type="ARBA" id="ARBA00032813"/>
    </source>
</evidence>
<evidence type="ECO:0000259" key="10">
    <source>
        <dbReference type="PROSITE" id="PS50090"/>
    </source>
</evidence>
<dbReference type="EMBL" id="NBSK02000004">
    <property type="protein sequence ID" value="KAJ0212774.1"/>
    <property type="molecule type" value="Genomic_DNA"/>
</dbReference>
<reference evidence="12 13" key="1">
    <citation type="journal article" date="2017" name="Nat. Commun.">
        <title>Genome assembly with in vitro proximity ligation data and whole-genome triplication in lettuce.</title>
        <authorList>
            <person name="Reyes-Chin-Wo S."/>
            <person name="Wang Z."/>
            <person name="Yang X."/>
            <person name="Kozik A."/>
            <person name="Arikit S."/>
            <person name="Song C."/>
            <person name="Xia L."/>
            <person name="Froenicke L."/>
            <person name="Lavelle D.O."/>
            <person name="Truco M.J."/>
            <person name="Xia R."/>
            <person name="Zhu S."/>
            <person name="Xu C."/>
            <person name="Xu H."/>
            <person name="Xu X."/>
            <person name="Cox K."/>
            <person name="Korf I."/>
            <person name="Meyers B.C."/>
            <person name="Michelmore R.W."/>
        </authorList>
    </citation>
    <scope>NUCLEOTIDE SEQUENCE [LARGE SCALE GENOMIC DNA]</scope>
    <source>
        <strain evidence="13">cv. Salinas</strain>
        <tissue evidence="12">Seedlings</tissue>
    </source>
</reference>
<dbReference type="CDD" id="cd11660">
    <property type="entry name" value="SANT_TRF"/>
    <property type="match status" value="1"/>
</dbReference>
<comment type="caution">
    <text evidence="12">The sequence shown here is derived from an EMBL/GenBank/DDBJ whole genome shotgun (WGS) entry which is preliminary data.</text>
</comment>
<evidence type="ECO:0000313" key="13">
    <source>
        <dbReference type="Proteomes" id="UP000235145"/>
    </source>
</evidence>
<sequence>MLIPMHRWTLEEENALRAGVDKYGTGKWMKILTDEDLAPCLIARTNIDLKDKWRNLCGNASRRAVSLRCSTDKKIGSGYDAKNLKALPFPSTNNSDGLHVVADHSYTKKIDIQELVDEENQNVEVDIKEAIQSMKESGYNTYEVVVTLQNLGVQHPSVEAVNESKGEAIEFGYTGVVKKIQKQRIRRYSERIVKKKLSKKVYRKDGKGSYATNPLNLD</sequence>
<keyword evidence="4" id="KW-0805">Transcription regulation</keyword>
<dbReference type="InterPro" id="IPR044597">
    <property type="entry name" value="SMH1-6"/>
</dbReference>
<feature type="domain" description="HTH myb-type" evidence="11">
    <location>
        <begin position="1"/>
        <end position="61"/>
    </location>
</feature>
<dbReference type="PANTHER" id="PTHR46267:SF3">
    <property type="entry name" value="TELOMERE REPEAT-BINDING FACTOR 4-RELATED"/>
    <property type="match status" value="1"/>
</dbReference>
<keyword evidence="3" id="KW-0158">Chromosome</keyword>
<evidence type="ECO:0000256" key="2">
    <source>
        <dbReference type="ARBA" id="ARBA00004604"/>
    </source>
</evidence>
<dbReference type="SUPFAM" id="SSF46689">
    <property type="entry name" value="Homeodomain-like"/>
    <property type="match status" value="1"/>
</dbReference>
<evidence type="ECO:0000256" key="3">
    <source>
        <dbReference type="ARBA" id="ARBA00022454"/>
    </source>
</evidence>
<keyword evidence="8" id="KW-0539">Nucleus</keyword>
<proteinExistence type="predicted"/>
<comment type="subcellular location">
    <subcellularLocation>
        <location evidence="1">Chromosome</location>
    </subcellularLocation>
    <subcellularLocation>
        <location evidence="2">Nucleus</location>
        <location evidence="2">Nucleolus</location>
    </subcellularLocation>
</comment>
<evidence type="ECO:0000256" key="4">
    <source>
        <dbReference type="ARBA" id="ARBA00023015"/>
    </source>
</evidence>
<dbReference type="PROSITE" id="PS51294">
    <property type="entry name" value="HTH_MYB"/>
    <property type="match status" value="1"/>
</dbReference>
<dbReference type="GO" id="GO:0005694">
    <property type="term" value="C:chromosome"/>
    <property type="evidence" value="ECO:0007669"/>
    <property type="project" value="UniProtKB-SubCell"/>
</dbReference>
<keyword evidence="13" id="KW-1185">Reference proteome</keyword>
<dbReference type="Proteomes" id="UP000235145">
    <property type="component" value="Unassembled WGS sequence"/>
</dbReference>
<dbReference type="PANTHER" id="PTHR46267">
    <property type="entry name" value="SINGLE MYB HISTONE 4"/>
    <property type="match status" value="1"/>
</dbReference>
<evidence type="ECO:0000313" key="12">
    <source>
        <dbReference type="EMBL" id="KAJ0212774.1"/>
    </source>
</evidence>
<dbReference type="InterPro" id="IPR009057">
    <property type="entry name" value="Homeodomain-like_sf"/>
</dbReference>
<name>A0A9R1VWE4_LACSA</name>
<evidence type="ECO:0000256" key="6">
    <source>
        <dbReference type="ARBA" id="ARBA00023125"/>
    </source>
</evidence>
<dbReference type="GO" id="GO:0005730">
    <property type="term" value="C:nucleolus"/>
    <property type="evidence" value="ECO:0007669"/>
    <property type="project" value="UniProtKB-SubCell"/>
</dbReference>
<evidence type="ECO:0000259" key="11">
    <source>
        <dbReference type="PROSITE" id="PS51294"/>
    </source>
</evidence>
<feature type="domain" description="Myb-like" evidence="10">
    <location>
        <begin position="7"/>
        <end position="57"/>
    </location>
</feature>
<accession>A0A9R1VWE4</accession>
<dbReference type="InterPro" id="IPR017930">
    <property type="entry name" value="Myb_dom"/>
</dbReference>
<dbReference type="GO" id="GO:0003691">
    <property type="term" value="F:double-stranded telomeric DNA binding"/>
    <property type="evidence" value="ECO:0007669"/>
    <property type="project" value="InterPro"/>
</dbReference>